<name>A0AAV4B5Q3_9GAST</name>
<reference evidence="2 3" key="1">
    <citation type="journal article" date="2021" name="Elife">
        <title>Chloroplast acquisition without the gene transfer in kleptoplastic sea slugs, Plakobranchus ocellatus.</title>
        <authorList>
            <person name="Maeda T."/>
            <person name="Takahashi S."/>
            <person name="Yoshida T."/>
            <person name="Shimamura S."/>
            <person name="Takaki Y."/>
            <person name="Nagai Y."/>
            <person name="Toyoda A."/>
            <person name="Suzuki Y."/>
            <person name="Arimoto A."/>
            <person name="Ishii H."/>
            <person name="Satoh N."/>
            <person name="Nishiyama T."/>
            <person name="Hasebe M."/>
            <person name="Maruyama T."/>
            <person name="Minagawa J."/>
            <person name="Obokata J."/>
            <person name="Shigenobu S."/>
        </authorList>
    </citation>
    <scope>NUCLEOTIDE SEQUENCE [LARGE SCALE GENOMIC DNA]</scope>
</reference>
<evidence type="ECO:0000313" key="2">
    <source>
        <dbReference type="EMBL" id="GFO15771.1"/>
    </source>
</evidence>
<sequence>MMYLKPILLLLAVLVVMLAPAASRIRPGPPRKSNPAFNFKEVKMSAYMRRFLPLKLNCYFDKSKSSLETVTSLKITGSRRRINNTYKMIAEVTPSGVVSLSLFNGWKVNFCTSDCVNNKRMS</sequence>
<protein>
    <submittedName>
        <fullName evidence="2">Uncharacterized protein</fullName>
    </submittedName>
</protein>
<keyword evidence="3" id="KW-1185">Reference proteome</keyword>
<feature type="chain" id="PRO_5043584945" evidence="1">
    <location>
        <begin position="24"/>
        <end position="122"/>
    </location>
</feature>
<keyword evidence="1" id="KW-0732">Signal</keyword>
<dbReference type="AlphaFoldDB" id="A0AAV4B5Q3"/>
<evidence type="ECO:0000313" key="3">
    <source>
        <dbReference type="Proteomes" id="UP000735302"/>
    </source>
</evidence>
<comment type="caution">
    <text evidence="2">The sequence shown here is derived from an EMBL/GenBank/DDBJ whole genome shotgun (WGS) entry which is preliminary data.</text>
</comment>
<dbReference type="EMBL" id="BLXT01004630">
    <property type="protein sequence ID" value="GFO15771.1"/>
    <property type="molecule type" value="Genomic_DNA"/>
</dbReference>
<organism evidence="2 3">
    <name type="scientific">Plakobranchus ocellatus</name>
    <dbReference type="NCBI Taxonomy" id="259542"/>
    <lineage>
        <taxon>Eukaryota</taxon>
        <taxon>Metazoa</taxon>
        <taxon>Spiralia</taxon>
        <taxon>Lophotrochozoa</taxon>
        <taxon>Mollusca</taxon>
        <taxon>Gastropoda</taxon>
        <taxon>Heterobranchia</taxon>
        <taxon>Euthyneura</taxon>
        <taxon>Panpulmonata</taxon>
        <taxon>Sacoglossa</taxon>
        <taxon>Placobranchoidea</taxon>
        <taxon>Plakobranchidae</taxon>
        <taxon>Plakobranchus</taxon>
    </lineage>
</organism>
<proteinExistence type="predicted"/>
<gene>
    <name evidence="2" type="ORF">PoB_004227600</name>
</gene>
<evidence type="ECO:0000256" key="1">
    <source>
        <dbReference type="SAM" id="SignalP"/>
    </source>
</evidence>
<accession>A0AAV4B5Q3</accession>
<feature type="signal peptide" evidence="1">
    <location>
        <begin position="1"/>
        <end position="23"/>
    </location>
</feature>
<dbReference type="Proteomes" id="UP000735302">
    <property type="component" value="Unassembled WGS sequence"/>
</dbReference>